<feature type="transmembrane region" description="Helical" evidence="1">
    <location>
        <begin position="119"/>
        <end position="137"/>
    </location>
</feature>
<feature type="transmembrane region" description="Helical" evidence="1">
    <location>
        <begin position="65"/>
        <end position="81"/>
    </location>
</feature>
<dbReference type="STRING" id="1121325.SAMN04515677_101622"/>
<evidence type="ECO:0000259" key="2">
    <source>
        <dbReference type="Pfam" id="PF04892"/>
    </source>
</evidence>
<evidence type="ECO:0000256" key="1">
    <source>
        <dbReference type="SAM" id="Phobius"/>
    </source>
</evidence>
<dbReference type="InterPro" id="IPR006976">
    <property type="entry name" value="VanZ-like"/>
</dbReference>
<reference evidence="3 4" key="1">
    <citation type="submission" date="2016-10" db="EMBL/GenBank/DDBJ databases">
        <authorList>
            <person name="de Groot N.N."/>
        </authorList>
    </citation>
    <scope>NUCLEOTIDE SEQUENCE [LARGE SCALE GENOMIC DNA]</scope>
    <source>
        <strain evidence="3 4">DSM 797</strain>
    </source>
</reference>
<dbReference type="InterPro" id="IPR053150">
    <property type="entry name" value="Teicoplanin_resist-assoc"/>
</dbReference>
<protein>
    <submittedName>
        <fullName evidence="3">Glycopeptide antibiotics resistance protein</fullName>
    </submittedName>
</protein>
<feature type="transmembrane region" description="Helical" evidence="1">
    <location>
        <begin position="149"/>
        <end position="171"/>
    </location>
</feature>
<keyword evidence="4" id="KW-1185">Reference proteome</keyword>
<accession>A0A1G9JEX2</accession>
<organism evidence="3 4">
    <name type="scientific">Romboutsia lituseburensis DSM 797</name>
    <dbReference type="NCBI Taxonomy" id="1121325"/>
    <lineage>
        <taxon>Bacteria</taxon>
        <taxon>Bacillati</taxon>
        <taxon>Bacillota</taxon>
        <taxon>Clostridia</taxon>
        <taxon>Peptostreptococcales</taxon>
        <taxon>Peptostreptococcaceae</taxon>
        <taxon>Romboutsia</taxon>
    </lineage>
</organism>
<evidence type="ECO:0000313" key="4">
    <source>
        <dbReference type="Proteomes" id="UP000199068"/>
    </source>
</evidence>
<dbReference type="PANTHER" id="PTHR36834:SF2">
    <property type="entry name" value="MEMBRANE PROTEIN"/>
    <property type="match status" value="1"/>
</dbReference>
<keyword evidence="1" id="KW-1133">Transmembrane helix</keyword>
<dbReference type="Proteomes" id="UP000199068">
    <property type="component" value="Unassembled WGS sequence"/>
</dbReference>
<feature type="transmembrane region" description="Helical" evidence="1">
    <location>
        <begin position="12"/>
        <end position="30"/>
    </location>
</feature>
<dbReference type="PANTHER" id="PTHR36834">
    <property type="entry name" value="MEMBRANE PROTEIN-RELATED"/>
    <property type="match status" value="1"/>
</dbReference>
<feature type="transmembrane region" description="Helical" evidence="1">
    <location>
        <begin position="93"/>
        <end position="113"/>
    </location>
</feature>
<dbReference type="AlphaFoldDB" id="A0A1G9JEX2"/>
<gene>
    <name evidence="3" type="ORF">SAMN04515677_101622</name>
</gene>
<dbReference type="RefSeq" id="WP_092722738.1">
    <property type="nucleotide sequence ID" value="NZ_FNGW01000001.1"/>
</dbReference>
<dbReference type="EMBL" id="FNGW01000001">
    <property type="protein sequence ID" value="SDL35998.1"/>
    <property type="molecule type" value="Genomic_DNA"/>
</dbReference>
<evidence type="ECO:0000313" key="3">
    <source>
        <dbReference type="EMBL" id="SDL35998.1"/>
    </source>
</evidence>
<keyword evidence="1" id="KW-0812">Transmembrane</keyword>
<keyword evidence="1" id="KW-0472">Membrane</keyword>
<name>A0A1G9JEX2_9FIRM</name>
<feature type="domain" description="VanZ-like" evidence="2">
    <location>
        <begin position="17"/>
        <end position="136"/>
    </location>
</feature>
<proteinExistence type="predicted"/>
<sequence>MIKEKNSNQKKLTIGLFTVYFLVLTWIILFKMQFSLHNLVGLRSFNLIPFNGSMIVNGKIDMKEIIYNVIVFIPFGIYICMINNKWSLLKKILPIASVSLIYEVLQYIFAIGASDITDFIGNTLGGIIGIVIYFLISKLFKSNQKMNKVLNIIALIITILIVVFLSFLIIVNL</sequence>
<dbReference type="Pfam" id="PF04892">
    <property type="entry name" value="VanZ"/>
    <property type="match status" value="1"/>
</dbReference>